<organism evidence="1 2">
    <name type="scientific">Paramecium primaurelia</name>
    <dbReference type="NCBI Taxonomy" id="5886"/>
    <lineage>
        <taxon>Eukaryota</taxon>
        <taxon>Sar</taxon>
        <taxon>Alveolata</taxon>
        <taxon>Ciliophora</taxon>
        <taxon>Intramacronucleata</taxon>
        <taxon>Oligohymenophorea</taxon>
        <taxon>Peniculida</taxon>
        <taxon>Parameciidae</taxon>
        <taxon>Paramecium</taxon>
    </lineage>
</organism>
<dbReference type="EMBL" id="CAJJDM010000002">
    <property type="protein sequence ID" value="CAD8043657.1"/>
    <property type="molecule type" value="Genomic_DNA"/>
</dbReference>
<evidence type="ECO:0000313" key="1">
    <source>
        <dbReference type="EMBL" id="CAD8043657.1"/>
    </source>
</evidence>
<dbReference type="AlphaFoldDB" id="A0A8S1JPI6"/>
<accession>A0A8S1JPI6</accession>
<evidence type="ECO:0000313" key="2">
    <source>
        <dbReference type="Proteomes" id="UP000688137"/>
    </source>
</evidence>
<protein>
    <submittedName>
        <fullName evidence="1">Uncharacterized protein</fullName>
    </submittedName>
</protein>
<sequence>MWNQQFLPAYNLYAQPQQPLYYPIYFIPVINGYQGYSDGNLSNSLTTQLTQQPPQIASQEVPLLASCSTFNEKQVQESIESIDSVVVKNKSKNNSQPKSLSQKSTNIQKNYAKAIVQYILRQRIEILNYLGEKQGIEFLKLLTQLKNNIKNVKHLIRYTNNEKQQKLFRILANRFLKKESIGYVYNSNIKSTSQHILYRHLIQLNLQKY</sequence>
<dbReference type="OMA" id="FNNKQTQ"/>
<name>A0A8S1JPI6_PARPR</name>
<proteinExistence type="predicted"/>
<comment type="caution">
    <text evidence="1">The sequence shown here is derived from an EMBL/GenBank/DDBJ whole genome shotgun (WGS) entry which is preliminary data.</text>
</comment>
<reference evidence="1" key="1">
    <citation type="submission" date="2021-01" db="EMBL/GenBank/DDBJ databases">
        <authorList>
            <consortium name="Genoscope - CEA"/>
            <person name="William W."/>
        </authorList>
    </citation>
    <scope>NUCLEOTIDE SEQUENCE</scope>
</reference>
<gene>
    <name evidence="1" type="ORF">PPRIM_AZ9-3.1.T0050311</name>
</gene>
<keyword evidence="2" id="KW-1185">Reference proteome</keyword>
<dbReference type="Proteomes" id="UP000688137">
    <property type="component" value="Unassembled WGS sequence"/>
</dbReference>